<dbReference type="Gene3D" id="3.40.640.10">
    <property type="entry name" value="Type I PLP-dependent aspartate aminotransferase-like (Major domain)"/>
    <property type="match status" value="1"/>
</dbReference>
<dbReference type="GO" id="GO:0004400">
    <property type="term" value="F:histidinol-phosphate transaminase activity"/>
    <property type="evidence" value="ECO:0007669"/>
    <property type="project" value="UniProtKB-EC"/>
</dbReference>
<organism evidence="7 8">
    <name type="scientific">Streptococcus gallinaceus</name>
    <dbReference type="NCBI Taxonomy" id="165758"/>
    <lineage>
        <taxon>Bacteria</taxon>
        <taxon>Bacillati</taxon>
        <taxon>Bacillota</taxon>
        <taxon>Bacilli</taxon>
        <taxon>Lactobacillales</taxon>
        <taxon>Streptococcaceae</taxon>
        <taxon>Streptococcus</taxon>
    </lineage>
</organism>
<keyword evidence="4 5" id="KW-0663">Pyridoxal phosphate</keyword>
<dbReference type="EMBL" id="JBEPMK010000003">
    <property type="protein sequence ID" value="MET3644222.1"/>
    <property type="molecule type" value="Genomic_DNA"/>
</dbReference>
<gene>
    <name evidence="7" type="ORF">ABID27_000846</name>
</gene>
<dbReference type="Pfam" id="PF00155">
    <property type="entry name" value="Aminotran_1_2"/>
    <property type="match status" value="1"/>
</dbReference>
<comment type="similarity">
    <text evidence="5">Belongs to the class-II pyridoxal-phosphate-dependent aminotransferase family.</text>
</comment>
<comment type="caution">
    <text evidence="7">The sequence shown here is derived from an EMBL/GenBank/DDBJ whole genome shotgun (WGS) entry which is preliminary data.</text>
</comment>
<evidence type="ECO:0000313" key="8">
    <source>
        <dbReference type="Proteomes" id="UP001549055"/>
    </source>
</evidence>
<feature type="domain" description="Aminotransferase class I/classII large" evidence="6">
    <location>
        <begin position="23"/>
        <end position="307"/>
    </location>
</feature>
<dbReference type="PROSITE" id="PS00599">
    <property type="entry name" value="AA_TRANSFER_CLASS_2"/>
    <property type="match status" value="1"/>
</dbReference>
<evidence type="ECO:0000259" key="6">
    <source>
        <dbReference type="Pfam" id="PF00155"/>
    </source>
</evidence>
<dbReference type="SUPFAM" id="SSF53383">
    <property type="entry name" value="PLP-dependent transferases"/>
    <property type="match status" value="1"/>
</dbReference>
<dbReference type="PANTHER" id="PTHR42885">
    <property type="entry name" value="HISTIDINOL-PHOSPHATE AMINOTRANSFERASE-RELATED"/>
    <property type="match status" value="1"/>
</dbReference>
<accession>A0ABV2JJX5</accession>
<dbReference type="InterPro" id="IPR015421">
    <property type="entry name" value="PyrdxlP-dep_Trfase_major"/>
</dbReference>
<comment type="cofactor">
    <cofactor evidence="1 5">
        <name>pyridoxal 5'-phosphate</name>
        <dbReference type="ChEBI" id="CHEBI:597326"/>
    </cofactor>
</comment>
<keyword evidence="2 7" id="KW-0032">Aminotransferase</keyword>
<evidence type="ECO:0000256" key="1">
    <source>
        <dbReference type="ARBA" id="ARBA00001933"/>
    </source>
</evidence>
<sequence length="353" mass="39944">MVQFRKDLAHLENYKIAKIAKYNLGDNENHLIDWSFLPEKVGQELSVSDITCYGDNQYASLLKKYAEYLQVETNQLVQGVGSDQLIHMIVTTFLQKEDVLLTVEPDFFMYQVFNELHGSKIASFPLDWSQSYPDLAADQLLAFAEEAGAKVLILSNPNNPTSVAFDNGELEKIVAGFAGLVVIDEAYIDFSDQPSFVQKVNDYENLIILRTMSKAFGLAGLRLGFAITNPVLAKELDKVLPPYSMPNIVAKTGEIALSYGQKVKESVARNLAIRKDFVEFLEGQPQMKVLPSQTNFVTFTAPYAEKIYKNALENDFNFKYYSQGVLANYIRMSMDDWEVMEQMKQLIVKVVEE</sequence>
<dbReference type="CDD" id="cd00609">
    <property type="entry name" value="AAT_like"/>
    <property type="match status" value="1"/>
</dbReference>
<evidence type="ECO:0000313" key="7">
    <source>
        <dbReference type="EMBL" id="MET3644222.1"/>
    </source>
</evidence>
<evidence type="ECO:0000256" key="3">
    <source>
        <dbReference type="ARBA" id="ARBA00022679"/>
    </source>
</evidence>
<proteinExistence type="inferred from homology"/>
<keyword evidence="3 7" id="KW-0808">Transferase</keyword>
<evidence type="ECO:0000256" key="4">
    <source>
        <dbReference type="ARBA" id="ARBA00022898"/>
    </source>
</evidence>
<dbReference type="InterPro" id="IPR015422">
    <property type="entry name" value="PyrdxlP-dep_Trfase_small"/>
</dbReference>
<dbReference type="Gene3D" id="3.90.1150.10">
    <property type="entry name" value="Aspartate Aminotransferase, domain 1"/>
    <property type="match status" value="1"/>
</dbReference>
<evidence type="ECO:0000256" key="5">
    <source>
        <dbReference type="RuleBase" id="RU003693"/>
    </source>
</evidence>
<dbReference type="PANTHER" id="PTHR42885:SF2">
    <property type="entry name" value="HISTIDINOL-PHOSPHATE AMINOTRANSFERASE"/>
    <property type="match status" value="1"/>
</dbReference>
<dbReference type="InterPro" id="IPR004839">
    <property type="entry name" value="Aminotransferase_I/II_large"/>
</dbReference>
<evidence type="ECO:0000256" key="2">
    <source>
        <dbReference type="ARBA" id="ARBA00022576"/>
    </source>
</evidence>
<name>A0ABV2JJX5_9STRE</name>
<dbReference type="RefSeq" id="WP_253363197.1">
    <property type="nucleotide sequence ID" value="NZ_JALJXU010000001.1"/>
</dbReference>
<dbReference type="EC" id="2.6.1.9" evidence="7"/>
<reference evidence="7 8" key="1">
    <citation type="submission" date="2024-06" db="EMBL/GenBank/DDBJ databases">
        <title>Genomic Encyclopedia of Type Strains, Phase IV (KMG-IV): sequencing the most valuable type-strain genomes for metagenomic binning, comparative biology and taxonomic classification.</title>
        <authorList>
            <person name="Goeker M."/>
        </authorList>
    </citation>
    <scope>NUCLEOTIDE SEQUENCE [LARGE SCALE GENOMIC DNA]</scope>
    <source>
        <strain evidence="7 8">DSM 15349</strain>
    </source>
</reference>
<protein>
    <submittedName>
        <fullName evidence="7">Histidinol-phosphate aminotransferase</fullName>
        <ecNumber evidence="7">2.6.1.9</ecNumber>
    </submittedName>
</protein>
<dbReference type="Proteomes" id="UP001549055">
    <property type="component" value="Unassembled WGS sequence"/>
</dbReference>
<keyword evidence="8" id="KW-1185">Reference proteome</keyword>
<dbReference type="InterPro" id="IPR015424">
    <property type="entry name" value="PyrdxlP-dep_Trfase"/>
</dbReference>
<dbReference type="InterPro" id="IPR001917">
    <property type="entry name" value="Aminotrans_II_pyridoxalP_BS"/>
</dbReference>